<evidence type="ECO:0000313" key="2">
    <source>
        <dbReference type="EMBL" id="MBE6266526.1"/>
    </source>
</evidence>
<evidence type="ECO:0008006" key="4">
    <source>
        <dbReference type="Google" id="ProtNLM"/>
    </source>
</evidence>
<evidence type="ECO:0000313" key="3">
    <source>
        <dbReference type="Proteomes" id="UP000763088"/>
    </source>
</evidence>
<proteinExistence type="predicted"/>
<comment type="caution">
    <text evidence="2">The sequence shown here is derived from an EMBL/GenBank/DDBJ whole genome shotgun (WGS) entry which is preliminary data.</text>
</comment>
<name>A0A928GHU9_XYLRU</name>
<dbReference type="EMBL" id="SUYD01000010">
    <property type="protein sequence ID" value="MBE6266526.1"/>
    <property type="molecule type" value="Genomic_DNA"/>
</dbReference>
<keyword evidence="1" id="KW-0732">Signal</keyword>
<gene>
    <name evidence="2" type="ORF">E7102_08660</name>
</gene>
<accession>A0A928GHU9</accession>
<organism evidence="2 3">
    <name type="scientific">Xylanibacter ruminicola</name>
    <name type="common">Prevotella ruminicola</name>
    <dbReference type="NCBI Taxonomy" id="839"/>
    <lineage>
        <taxon>Bacteria</taxon>
        <taxon>Pseudomonadati</taxon>
        <taxon>Bacteroidota</taxon>
        <taxon>Bacteroidia</taxon>
        <taxon>Bacteroidales</taxon>
        <taxon>Prevotellaceae</taxon>
        <taxon>Xylanibacter</taxon>
    </lineage>
</organism>
<dbReference type="Proteomes" id="UP000763088">
    <property type="component" value="Unassembled WGS sequence"/>
</dbReference>
<feature type="chain" id="PRO_5036721296" description="DUF1566 domain-containing protein" evidence="1">
    <location>
        <begin position="24"/>
        <end position="212"/>
    </location>
</feature>
<feature type="signal peptide" evidence="1">
    <location>
        <begin position="1"/>
        <end position="23"/>
    </location>
</feature>
<dbReference type="AlphaFoldDB" id="A0A928GHU9"/>
<evidence type="ECO:0000256" key="1">
    <source>
        <dbReference type="SAM" id="SignalP"/>
    </source>
</evidence>
<protein>
    <recommendedName>
        <fullName evidence="4">DUF1566 domain-containing protein</fullName>
    </recommendedName>
</protein>
<sequence>MESIAAILLVVLIILGFCLSACAQNVENAVDLGLSVKWASHNIGAKSASDYGIYLAWAEMEPKTKYWFDTYKYTDSKECEQCLIDLGESICGTEYDMARQMWKGEWRLPTDTEIMELRNNCLWEWTQQDGVNGFKITGLNGNSIFLPAGGFISGENNEEVGSTCSYWGGTKSFIRNAHTIWANYDKEENSITIKCWGDYRPMGRLVRPVIDK</sequence>
<reference evidence="2" key="1">
    <citation type="submission" date="2019-04" db="EMBL/GenBank/DDBJ databases">
        <title>Evolution of Biomass-Degrading Anaerobic Consortia Revealed by Metagenomics.</title>
        <authorList>
            <person name="Peng X."/>
        </authorList>
    </citation>
    <scope>NUCLEOTIDE SEQUENCE</scope>
    <source>
        <strain evidence="2">SIG141</strain>
    </source>
</reference>